<accession>A0AAF0V8Z3</accession>
<sequence length="38" mass="4528">MDFWLWDKHSNHALRTLVEFCKVVSKQTLFSIGRHPIS</sequence>
<keyword evidence="2" id="KW-1185">Reference proteome</keyword>
<dbReference type="AlphaFoldDB" id="A0AAF0V8Z3"/>
<name>A0AAF0V8Z3_SOLVR</name>
<organism evidence="1 2">
    <name type="scientific">Solanum verrucosum</name>
    <dbReference type="NCBI Taxonomy" id="315347"/>
    <lineage>
        <taxon>Eukaryota</taxon>
        <taxon>Viridiplantae</taxon>
        <taxon>Streptophyta</taxon>
        <taxon>Embryophyta</taxon>
        <taxon>Tracheophyta</taxon>
        <taxon>Spermatophyta</taxon>
        <taxon>Magnoliopsida</taxon>
        <taxon>eudicotyledons</taxon>
        <taxon>Gunneridae</taxon>
        <taxon>Pentapetalae</taxon>
        <taxon>asterids</taxon>
        <taxon>lamiids</taxon>
        <taxon>Solanales</taxon>
        <taxon>Solanaceae</taxon>
        <taxon>Solanoideae</taxon>
        <taxon>Solaneae</taxon>
        <taxon>Solanum</taxon>
    </lineage>
</organism>
<protein>
    <submittedName>
        <fullName evidence="1">Uncharacterized protein</fullName>
    </submittedName>
</protein>
<dbReference type="Proteomes" id="UP001234989">
    <property type="component" value="Chromosome 12"/>
</dbReference>
<gene>
    <name evidence="1" type="ORF">MTR67_052241</name>
</gene>
<evidence type="ECO:0000313" key="1">
    <source>
        <dbReference type="EMBL" id="WMV58856.1"/>
    </source>
</evidence>
<proteinExistence type="predicted"/>
<dbReference type="EMBL" id="CP133623">
    <property type="protein sequence ID" value="WMV58856.1"/>
    <property type="molecule type" value="Genomic_DNA"/>
</dbReference>
<evidence type="ECO:0000313" key="2">
    <source>
        <dbReference type="Proteomes" id="UP001234989"/>
    </source>
</evidence>
<reference evidence="1" key="1">
    <citation type="submission" date="2023-08" db="EMBL/GenBank/DDBJ databases">
        <title>A de novo genome assembly of Solanum verrucosum Schlechtendal, a Mexican diploid species geographically isolated from the other diploid A-genome species in potato relatives.</title>
        <authorList>
            <person name="Hosaka K."/>
        </authorList>
    </citation>
    <scope>NUCLEOTIDE SEQUENCE</scope>
    <source>
        <tissue evidence="1">Young leaves</tissue>
    </source>
</reference>